<dbReference type="SMART" id="SM00283">
    <property type="entry name" value="MA"/>
    <property type="match status" value="1"/>
</dbReference>
<evidence type="ECO:0000256" key="3">
    <source>
        <dbReference type="ARBA" id="ARBA00022481"/>
    </source>
</evidence>
<dbReference type="SMART" id="SM01049">
    <property type="entry name" value="Cache_2"/>
    <property type="match status" value="1"/>
</dbReference>
<dbReference type="Proteomes" id="UP000319812">
    <property type="component" value="Unassembled WGS sequence"/>
</dbReference>
<dbReference type="GO" id="GO:0004888">
    <property type="term" value="F:transmembrane signaling receptor activity"/>
    <property type="evidence" value="ECO:0007669"/>
    <property type="project" value="TreeGrafter"/>
</dbReference>
<organism evidence="12 13">
    <name type="scientific">Halomonas halmophila</name>
    <dbReference type="NCBI Taxonomy" id="252"/>
    <lineage>
        <taxon>Bacteria</taxon>
        <taxon>Pseudomonadati</taxon>
        <taxon>Pseudomonadota</taxon>
        <taxon>Gammaproteobacteria</taxon>
        <taxon>Oceanospirillales</taxon>
        <taxon>Halomonadaceae</taxon>
        <taxon>Halomonas</taxon>
    </lineage>
</organism>
<evidence type="ECO:0000256" key="9">
    <source>
        <dbReference type="PROSITE-ProRule" id="PRU00284"/>
    </source>
</evidence>
<reference evidence="12 13" key="1">
    <citation type="submission" date="2019-06" db="EMBL/GenBank/DDBJ databases">
        <title>Whole genome shotgun sequence of Halomonas halmophila NBRC 15537.</title>
        <authorList>
            <person name="Hosoyama A."/>
            <person name="Uohara A."/>
            <person name="Ohji S."/>
            <person name="Ichikawa N."/>
        </authorList>
    </citation>
    <scope>NUCLEOTIDE SEQUENCE [LARGE SCALE GENOMIC DNA]</scope>
    <source>
        <strain evidence="12 13">NBRC 15537</strain>
    </source>
</reference>
<evidence type="ECO:0000256" key="7">
    <source>
        <dbReference type="ARBA" id="ARBA00023224"/>
    </source>
</evidence>
<dbReference type="PROSITE" id="PS50111">
    <property type="entry name" value="CHEMOTAXIS_TRANSDUC_2"/>
    <property type="match status" value="1"/>
</dbReference>
<dbReference type="GO" id="GO:0007165">
    <property type="term" value="P:signal transduction"/>
    <property type="evidence" value="ECO:0007669"/>
    <property type="project" value="UniProtKB-KW"/>
</dbReference>
<evidence type="ECO:0000313" key="13">
    <source>
        <dbReference type="Proteomes" id="UP000319812"/>
    </source>
</evidence>
<evidence type="ECO:0000256" key="5">
    <source>
        <dbReference type="ARBA" id="ARBA00022989"/>
    </source>
</evidence>
<dbReference type="GO" id="GO:0005886">
    <property type="term" value="C:plasma membrane"/>
    <property type="evidence" value="ECO:0007669"/>
    <property type="project" value="UniProtKB-SubCell"/>
</dbReference>
<evidence type="ECO:0000256" key="10">
    <source>
        <dbReference type="SAM" id="Phobius"/>
    </source>
</evidence>
<keyword evidence="13" id="KW-1185">Reference proteome</keyword>
<dbReference type="AlphaFoldDB" id="A0A4Y4EYK6"/>
<keyword evidence="3" id="KW-0488">Methylation</keyword>
<dbReference type="Pfam" id="PF17200">
    <property type="entry name" value="sCache_2"/>
    <property type="match status" value="1"/>
</dbReference>
<evidence type="ECO:0000313" key="12">
    <source>
        <dbReference type="EMBL" id="GED22889.1"/>
    </source>
</evidence>
<dbReference type="Gene3D" id="1.10.287.950">
    <property type="entry name" value="Methyl-accepting chemotaxis protein"/>
    <property type="match status" value="1"/>
</dbReference>
<evidence type="ECO:0000256" key="8">
    <source>
        <dbReference type="ARBA" id="ARBA00029447"/>
    </source>
</evidence>
<dbReference type="InterPro" id="IPR033480">
    <property type="entry name" value="sCache_2"/>
</dbReference>
<evidence type="ECO:0000259" key="11">
    <source>
        <dbReference type="PROSITE" id="PS50111"/>
    </source>
</evidence>
<keyword evidence="7 9" id="KW-0807">Transducer</keyword>
<comment type="similarity">
    <text evidence="8">Belongs to the methyl-accepting chemotaxis (MCP) protein family.</text>
</comment>
<feature type="domain" description="Methyl-accepting transducer" evidence="11">
    <location>
        <begin position="268"/>
        <end position="497"/>
    </location>
</feature>
<comment type="subcellular location">
    <subcellularLocation>
        <location evidence="1">Cell membrane</location>
        <topology evidence="1">Multi-pass membrane protein</topology>
    </subcellularLocation>
</comment>
<gene>
    <name evidence="12" type="ORF">HHA01_18660</name>
</gene>
<dbReference type="InterPro" id="IPR004089">
    <property type="entry name" value="MCPsignal_dom"/>
</dbReference>
<evidence type="ECO:0000256" key="4">
    <source>
        <dbReference type="ARBA" id="ARBA00022692"/>
    </source>
</evidence>
<dbReference type="SUPFAM" id="SSF58104">
    <property type="entry name" value="Methyl-accepting chemotaxis protein (MCP) signaling domain"/>
    <property type="match status" value="1"/>
</dbReference>
<keyword evidence="5 10" id="KW-1133">Transmembrane helix</keyword>
<dbReference type="PANTHER" id="PTHR43531">
    <property type="entry name" value="PROTEIN ICFG"/>
    <property type="match status" value="1"/>
</dbReference>
<keyword evidence="4 10" id="KW-0812">Transmembrane</keyword>
<dbReference type="FunFam" id="1.10.287.950:FF:000001">
    <property type="entry name" value="Methyl-accepting chemotaxis sensory transducer"/>
    <property type="match status" value="1"/>
</dbReference>
<dbReference type="RefSeq" id="WP_141320048.1">
    <property type="nucleotide sequence ID" value="NZ_BJOC01000023.1"/>
</dbReference>
<sequence>MRRLTTTQKLWACLGLIWLAMLLMVGWGAWENRETRLDERRASLEVYIDLAMAVVEEQAARAETGDISTELAKQRAAEVIKDMSYDEGRGYFYVFNDDLALLSHPRLPEGTSVADFQNVEERYLFREFLEDVAEGDGFVDYLWVHEEGSEPAPKSSYHARFDDWGWTIGTGVYIDDINAAFIASLSRSLLALLVIGVPVSLAMVLVIRGITRGLGGDPRYAVDVARSIADGDLSREVRLRKGDQGSLLFDIERMRRALGSTIGDIRRDVDGVGGVVDELDAGNDELATRTEQQASALSETASSMEELTTTVRHNAEHAEQARTLSGETASNAAHGRSAMEEVVAAINEINDSATQMNGIVDTIDSIAFQTNILALNASVEAARAGEHGRGFAVVAEEVRQLASRSASATREIKTLIERSDGKVIEGTRRVKEADEIIAGIAADIQQLTALVGEISTATQEQSQGIEQVGEAVTQMDQMTQQNAGLVQGHTDASRRLVERSQHLRERVARFRIAAEREVNDAAKAEIASNRTSKAEIG</sequence>
<evidence type="ECO:0000256" key="2">
    <source>
        <dbReference type="ARBA" id="ARBA00022475"/>
    </source>
</evidence>
<name>A0A4Y4EYK6_9GAMM</name>
<keyword evidence="6 10" id="KW-0472">Membrane</keyword>
<dbReference type="EMBL" id="BJOC01000023">
    <property type="protein sequence ID" value="GED22889.1"/>
    <property type="molecule type" value="Genomic_DNA"/>
</dbReference>
<accession>A0A4Y4EYK6</accession>
<dbReference type="Pfam" id="PF00015">
    <property type="entry name" value="MCPsignal"/>
    <property type="match status" value="1"/>
</dbReference>
<keyword evidence="2" id="KW-1003">Cell membrane</keyword>
<dbReference type="GO" id="GO:0006935">
    <property type="term" value="P:chemotaxis"/>
    <property type="evidence" value="ECO:0007669"/>
    <property type="project" value="TreeGrafter"/>
</dbReference>
<dbReference type="PANTHER" id="PTHR43531:SF14">
    <property type="entry name" value="METHYL-ACCEPTING CHEMOTAXIS PROTEIN I-RELATED"/>
    <property type="match status" value="1"/>
</dbReference>
<dbReference type="InterPro" id="IPR051310">
    <property type="entry name" value="MCP_chemotaxis"/>
</dbReference>
<dbReference type="CDD" id="cd11386">
    <property type="entry name" value="MCP_signal"/>
    <property type="match status" value="1"/>
</dbReference>
<feature type="transmembrane region" description="Helical" evidence="10">
    <location>
        <begin position="189"/>
        <end position="210"/>
    </location>
</feature>
<dbReference type="Gene3D" id="3.30.450.20">
    <property type="entry name" value="PAS domain"/>
    <property type="match status" value="1"/>
</dbReference>
<protein>
    <submittedName>
        <fullName evidence="12">Methyl-accepting chemotaxis protein</fullName>
    </submittedName>
</protein>
<evidence type="ECO:0000256" key="6">
    <source>
        <dbReference type="ARBA" id="ARBA00023136"/>
    </source>
</evidence>
<evidence type="ECO:0000256" key="1">
    <source>
        <dbReference type="ARBA" id="ARBA00004651"/>
    </source>
</evidence>
<dbReference type="OrthoDB" id="2489132at2"/>
<proteinExistence type="inferred from homology"/>
<comment type="caution">
    <text evidence="12">The sequence shown here is derived from an EMBL/GenBank/DDBJ whole genome shotgun (WGS) entry which is preliminary data.</text>
</comment>